<dbReference type="WBParaSite" id="ASIM_0001102401-mRNA-1">
    <property type="protein sequence ID" value="ASIM_0001102401-mRNA-1"/>
    <property type="gene ID" value="ASIM_0001102401"/>
</dbReference>
<accession>A0A0M3JSQ3</accession>
<feature type="compositionally biased region" description="Low complexity" evidence="1">
    <location>
        <begin position="18"/>
        <end position="33"/>
    </location>
</feature>
<feature type="compositionally biased region" description="Polar residues" evidence="1">
    <location>
        <begin position="42"/>
        <end position="51"/>
    </location>
</feature>
<feature type="region of interest" description="Disordered" evidence="1">
    <location>
        <begin position="1"/>
        <end position="76"/>
    </location>
</feature>
<evidence type="ECO:0000256" key="1">
    <source>
        <dbReference type="SAM" id="MobiDB-lite"/>
    </source>
</evidence>
<keyword evidence="3" id="KW-1185">Reference proteome</keyword>
<feature type="compositionally biased region" description="Low complexity" evidence="1">
    <location>
        <begin position="52"/>
        <end position="69"/>
    </location>
</feature>
<name>A0A0M3JSQ3_ANISI</name>
<dbReference type="AlphaFoldDB" id="A0A0M3JSQ3"/>
<evidence type="ECO:0000313" key="4">
    <source>
        <dbReference type="WBParaSite" id="ASIM_0001102401-mRNA-1"/>
    </source>
</evidence>
<organism evidence="4">
    <name type="scientific">Anisakis simplex</name>
    <name type="common">Herring worm</name>
    <dbReference type="NCBI Taxonomy" id="6269"/>
    <lineage>
        <taxon>Eukaryota</taxon>
        <taxon>Metazoa</taxon>
        <taxon>Ecdysozoa</taxon>
        <taxon>Nematoda</taxon>
        <taxon>Chromadorea</taxon>
        <taxon>Rhabditida</taxon>
        <taxon>Spirurina</taxon>
        <taxon>Ascaridomorpha</taxon>
        <taxon>Ascaridoidea</taxon>
        <taxon>Anisakidae</taxon>
        <taxon>Anisakis</taxon>
        <taxon>Anisakis simplex complex</taxon>
    </lineage>
</organism>
<dbReference type="Proteomes" id="UP000267096">
    <property type="component" value="Unassembled WGS sequence"/>
</dbReference>
<reference evidence="2 3" key="2">
    <citation type="submission" date="2018-11" db="EMBL/GenBank/DDBJ databases">
        <authorList>
            <consortium name="Pathogen Informatics"/>
        </authorList>
    </citation>
    <scope>NUCLEOTIDE SEQUENCE [LARGE SCALE GENOMIC DNA]</scope>
</reference>
<feature type="compositionally biased region" description="Basic and acidic residues" evidence="1">
    <location>
        <begin position="1"/>
        <end position="12"/>
    </location>
</feature>
<gene>
    <name evidence="2" type="ORF">ASIM_LOCUS10582</name>
</gene>
<protein>
    <submittedName>
        <fullName evidence="2 4">Uncharacterized protein</fullName>
    </submittedName>
</protein>
<proteinExistence type="predicted"/>
<dbReference type="EMBL" id="UYRR01031006">
    <property type="protein sequence ID" value="VDK43238.1"/>
    <property type="molecule type" value="Genomic_DNA"/>
</dbReference>
<reference evidence="4" key="1">
    <citation type="submission" date="2017-02" db="UniProtKB">
        <authorList>
            <consortium name="WormBaseParasite"/>
        </authorList>
    </citation>
    <scope>IDENTIFICATION</scope>
</reference>
<evidence type="ECO:0000313" key="3">
    <source>
        <dbReference type="Proteomes" id="UP000267096"/>
    </source>
</evidence>
<sequence length="119" mass="13153">MRRSRSSTELKPKQLTVISPSITSSPSPQSQSEIKSKEQSPTVQSIDVISRQQSNQPAPSSPSTTNQSTHMDASNTRGLLVRRTFVCIQGNWRVVDEAPDFSFRLESESLSEVSLKSSE</sequence>
<evidence type="ECO:0000313" key="2">
    <source>
        <dbReference type="EMBL" id="VDK43238.1"/>
    </source>
</evidence>